<evidence type="ECO:0000313" key="6">
    <source>
        <dbReference type="Proteomes" id="UP000319941"/>
    </source>
</evidence>
<accession>A0A558HEV0</accession>
<comment type="caution">
    <text evidence="5">The sequence shown here is derived from an EMBL/GenBank/DDBJ whole genome shotgun (WGS) entry which is preliminary data.</text>
</comment>
<feature type="domain" description="Phospholipid/glycerol acyltransferase" evidence="4">
    <location>
        <begin position="58"/>
        <end position="172"/>
    </location>
</feature>
<dbReference type="Pfam" id="PF01553">
    <property type="entry name" value="Acyltransferase"/>
    <property type="match status" value="1"/>
</dbReference>
<keyword evidence="2 5" id="KW-0808">Transferase</keyword>
<evidence type="ECO:0000313" key="5">
    <source>
        <dbReference type="EMBL" id="TVU67676.1"/>
    </source>
</evidence>
<dbReference type="CDD" id="cd07989">
    <property type="entry name" value="LPLAT_AGPAT-like"/>
    <property type="match status" value="1"/>
</dbReference>
<evidence type="ECO:0000259" key="4">
    <source>
        <dbReference type="SMART" id="SM00563"/>
    </source>
</evidence>
<sequence>MALLLSAVVLVPLAACLPLQARYRVLHSYNHIVLWWFRLTCGVTVNVSGREQVPEGACVLLANHQSEWETIYLQVVKRPLCTVLKQELLKIPVFGWGLKLLEPIPLDRTQPAKALKQVLTVGTQRLKDGFTVLIFPEGTRIAPGHRKKFNKSGAAIACRAGVPVVPVAHNAGEIWPNDSWIKQPGTLNVVFGPAIETTGRKPDVVVAEAEAWVEATLAEISQVQRPPLEAEAPADSVGA</sequence>
<gene>
    <name evidence="5" type="ORF">FQP86_16210</name>
</gene>
<protein>
    <submittedName>
        <fullName evidence="5">1-acyl-sn-glycerol-3-phosphate acyltransferase</fullName>
    </submittedName>
</protein>
<organism evidence="5 6">
    <name type="scientific">Cobetia crustatorum</name>
    <dbReference type="NCBI Taxonomy" id="553385"/>
    <lineage>
        <taxon>Bacteria</taxon>
        <taxon>Pseudomonadati</taxon>
        <taxon>Pseudomonadota</taxon>
        <taxon>Gammaproteobacteria</taxon>
        <taxon>Oceanospirillales</taxon>
        <taxon>Halomonadaceae</taxon>
        <taxon>Cobetia</taxon>
    </lineage>
</organism>
<dbReference type="PANTHER" id="PTHR10434">
    <property type="entry name" value="1-ACYL-SN-GLYCEROL-3-PHOSPHATE ACYLTRANSFERASE"/>
    <property type="match status" value="1"/>
</dbReference>
<name>A0A558HEV0_9GAMM</name>
<dbReference type="GO" id="GO:0006654">
    <property type="term" value="P:phosphatidic acid biosynthetic process"/>
    <property type="evidence" value="ECO:0007669"/>
    <property type="project" value="TreeGrafter"/>
</dbReference>
<dbReference type="STRING" id="553385.GCA_000591415_02886"/>
<dbReference type="SMART" id="SM00563">
    <property type="entry name" value="PlsC"/>
    <property type="match status" value="1"/>
</dbReference>
<evidence type="ECO:0000256" key="2">
    <source>
        <dbReference type="ARBA" id="ARBA00022679"/>
    </source>
</evidence>
<keyword evidence="3 5" id="KW-0012">Acyltransferase</keyword>
<dbReference type="RefSeq" id="WP_051511012.1">
    <property type="nucleotide sequence ID" value="NZ_CAWOWR010000033.1"/>
</dbReference>
<dbReference type="GO" id="GO:0003841">
    <property type="term" value="F:1-acylglycerol-3-phosphate O-acyltransferase activity"/>
    <property type="evidence" value="ECO:0007669"/>
    <property type="project" value="TreeGrafter"/>
</dbReference>
<dbReference type="InterPro" id="IPR002123">
    <property type="entry name" value="Plipid/glycerol_acylTrfase"/>
</dbReference>
<reference evidence="5 6" key="1">
    <citation type="submission" date="2019-07" db="EMBL/GenBank/DDBJ databases">
        <title>Diversity of Bacteria from Kongsfjorden, Arctic.</title>
        <authorList>
            <person name="Yu Y."/>
        </authorList>
    </citation>
    <scope>NUCLEOTIDE SEQUENCE [LARGE SCALE GENOMIC DNA]</scope>
    <source>
        <strain evidence="5 6">SM1923</strain>
    </source>
</reference>
<dbReference type="Proteomes" id="UP000319941">
    <property type="component" value="Unassembled WGS sequence"/>
</dbReference>
<comment type="pathway">
    <text evidence="1">Lipid metabolism.</text>
</comment>
<dbReference type="SUPFAM" id="SSF69593">
    <property type="entry name" value="Glycerol-3-phosphate (1)-acyltransferase"/>
    <property type="match status" value="1"/>
</dbReference>
<dbReference type="PANTHER" id="PTHR10434:SF40">
    <property type="entry name" value="1-ACYL-SN-GLYCEROL-3-PHOSPHATE ACYLTRANSFERASE"/>
    <property type="match status" value="1"/>
</dbReference>
<dbReference type="EMBL" id="VNFH01000013">
    <property type="protein sequence ID" value="TVU67676.1"/>
    <property type="molecule type" value="Genomic_DNA"/>
</dbReference>
<keyword evidence="6" id="KW-1185">Reference proteome</keyword>
<evidence type="ECO:0000256" key="1">
    <source>
        <dbReference type="ARBA" id="ARBA00005189"/>
    </source>
</evidence>
<proteinExistence type="predicted"/>
<dbReference type="AlphaFoldDB" id="A0A558HEV0"/>
<dbReference type="OrthoDB" id="9812274at2"/>
<evidence type="ECO:0000256" key="3">
    <source>
        <dbReference type="ARBA" id="ARBA00023315"/>
    </source>
</evidence>